<comment type="caution">
    <text evidence="14">The sequence shown here is derived from an EMBL/GenBank/DDBJ whole genome shotgun (WGS) entry which is preliminary data.</text>
</comment>
<dbReference type="PANTHER" id="PTHR31741:SF46">
    <property type="entry name" value="O-FUCOSYLTRANSFERASE 27"/>
    <property type="match status" value="1"/>
</dbReference>
<comment type="pathway">
    <text evidence="2">Glycan metabolism.</text>
</comment>
<keyword evidence="5 14" id="KW-0808">Transferase</keyword>
<evidence type="ECO:0000256" key="12">
    <source>
        <dbReference type="ARBA" id="ARBA00023277"/>
    </source>
</evidence>
<dbReference type="Pfam" id="PF10250">
    <property type="entry name" value="O-FucT"/>
    <property type="match status" value="1"/>
</dbReference>
<keyword evidence="12" id="KW-0119">Carbohydrate metabolism</keyword>
<sequence>MLFGSFFRLRASGRPYIAYDPGMTRDALAYHGCSELFQDVHTELIQHRRSWMIKRGIIKEKHSVNSAEKHLNGSCPLMPEE</sequence>
<keyword evidence="8" id="KW-1133">Transmembrane helix</keyword>
<proteinExistence type="inferred from homology"/>
<keyword evidence="9" id="KW-0472">Membrane</keyword>
<dbReference type="EMBL" id="JABWDY010001609">
    <property type="protein sequence ID" value="KAF5207275.1"/>
    <property type="molecule type" value="Genomic_DNA"/>
</dbReference>
<dbReference type="PANTHER" id="PTHR31741">
    <property type="entry name" value="OS02G0726500 PROTEIN-RELATED"/>
    <property type="match status" value="1"/>
</dbReference>
<evidence type="ECO:0000256" key="9">
    <source>
        <dbReference type="ARBA" id="ARBA00023136"/>
    </source>
</evidence>
<dbReference type="GO" id="GO:0016757">
    <property type="term" value="F:glycosyltransferase activity"/>
    <property type="evidence" value="ECO:0007669"/>
    <property type="project" value="UniProtKB-KW"/>
</dbReference>
<keyword evidence="15" id="KW-1185">Reference proteome</keyword>
<dbReference type="GO" id="GO:0016020">
    <property type="term" value="C:membrane"/>
    <property type="evidence" value="ECO:0007669"/>
    <property type="project" value="UniProtKB-SubCell"/>
</dbReference>
<accession>A0A7J6XEI8</accession>
<evidence type="ECO:0000256" key="7">
    <source>
        <dbReference type="ARBA" id="ARBA00022968"/>
    </source>
</evidence>
<evidence type="ECO:0000256" key="5">
    <source>
        <dbReference type="ARBA" id="ARBA00022679"/>
    </source>
</evidence>
<evidence type="ECO:0000256" key="11">
    <source>
        <dbReference type="ARBA" id="ARBA00023253"/>
    </source>
</evidence>
<evidence type="ECO:0000256" key="13">
    <source>
        <dbReference type="ARBA" id="ARBA00030350"/>
    </source>
</evidence>
<dbReference type="OrthoDB" id="1937733at2759"/>
<comment type="subcellular location">
    <subcellularLocation>
        <location evidence="1">Membrane</location>
        <topology evidence="1">Single-pass type II membrane protein</topology>
    </subcellularLocation>
</comment>
<evidence type="ECO:0000256" key="1">
    <source>
        <dbReference type="ARBA" id="ARBA00004606"/>
    </source>
</evidence>
<evidence type="ECO:0000256" key="4">
    <source>
        <dbReference type="ARBA" id="ARBA00022676"/>
    </source>
</evidence>
<keyword evidence="6" id="KW-0812">Transmembrane</keyword>
<keyword evidence="10" id="KW-0325">Glycoprotein</keyword>
<evidence type="ECO:0000313" key="14">
    <source>
        <dbReference type="EMBL" id="KAF5207275.1"/>
    </source>
</evidence>
<reference evidence="14 15" key="1">
    <citation type="submission" date="2020-06" db="EMBL/GenBank/DDBJ databases">
        <title>Transcriptomic and genomic resources for Thalictrum thalictroides and T. hernandezii: Facilitating candidate gene discovery in an emerging model plant lineage.</title>
        <authorList>
            <person name="Arias T."/>
            <person name="Riano-Pachon D.M."/>
            <person name="Di Stilio V.S."/>
        </authorList>
    </citation>
    <scope>NUCLEOTIDE SEQUENCE [LARGE SCALE GENOMIC DNA]</scope>
    <source>
        <strain evidence="15">cv. WT478/WT964</strain>
        <tissue evidence="14">Leaves</tissue>
    </source>
</reference>
<dbReference type="Proteomes" id="UP000554482">
    <property type="component" value="Unassembled WGS sequence"/>
</dbReference>
<protein>
    <recommendedName>
        <fullName evidence="13">O-fucosyltransferase family protein</fullName>
    </recommendedName>
</protein>
<organism evidence="14 15">
    <name type="scientific">Thalictrum thalictroides</name>
    <name type="common">Rue-anemone</name>
    <name type="synonym">Anemone thalictroides</name>
    <dbReference type="NCBI Taxonomy" id="46969"/>
    <lineage>
        <taxon>Eukaryota</taxon>
        <taxon>Viridiplantae</taxon>
        <taxon>Streptophyta</taxon>
        <taxon>Embryophyta</taxon>
        <taxon>Tracheophyta</taxon>
        <taxon>Spermatophyta</taxon>
        <taxon>Magnoliopsida</taxon>
        <taxon>Ranunculales</taxon>
        <taxon>Ranunculaceae</taxon>
        <taxon>Thalictroideae</taxon>
        <taxon>Thalictrum</taxon>
    </lineage>
</organism>
<evidence type="ECO:0000313" key="15">
    <source>
        <dbReference type="Proteomes" id="UP000554482"/>
    </source>
</evidence>
<dbReference type="InterPro" id="IPR019378">
    <property type="entry name" value="GDP-Fuc_O-FucTrfase"/>
</dbReference>
<evidence type="ECO:0000256" key="3">
    <source>
        <dbReference type="ARBA" id="ARBA00007737"/>
    </source>
</evidence>
<dbReference type="GO" id="GO:0005794">
    <property type="term" value="C:Golgi apparatus"/>
    <property type="evidence" value="ECO:0007669"/>
    <property type="project" value="TreeGrafter"/>
</dbReference>
<keyword evidence="7" id="KW-0735">Signal-anchor</keyword>
<evidence type="ECO:0000256" key="10">
    <source>
        <dbReference type="ARBA" id="ARBA00023180"/>
    </source>
</evidence>
<keyword evidence="11" id="KW-0294">Fucose metabolism</keyword>
<keyword evidence="4 14" id="KW-0328">Glycosyltransferase</keyword>
<gene>
    <name evidence="14" type="ORF">FRX31_003138</name>
</gene>
<evidence type="ECO:0000256" key="2">
    <source>
        <dbReference type="ARBA" id="ARBA00004881"/>
    </source>
</evidence>
<evidence type="ECO:0000256" key="8">
    <source>
        <dbReference type="ARBA" id="ARBA00022989"/>
    </source>
</evidence>
<dbReference type="GO" id="GO:0006004">
    <property type="term" value="P:fucose metabolic process"/>
    <property type="evidence" value="ECO:0007669"/>
    <property type="project" value="UniProtKB-KW"/>
</dbReference>
<dbReference type="AlphaFoldDB" id="A0A7J6XEI8"/>
<feature type="non-terminal residue" evidence="14">
    <location>
        <position position="1"/>
    </location>
</feature>
<name>A0A7J6XEI8_THATH</name>
<comment type="similarity">
    <text evidence="3">Belongs to the glycosyltransferase GT106 family.</text>
</comment>
<evidence type="ECO:0000256" key="6">
    <source>
        <dbReference type="ARBA" id="ARBA00022692"/>
    </source>
</evidence>